<organism evidence="1 2">
    <name type="scientific">Staphylococcus debuckii</name>
    <dbReference type="NCBI Taxonomy" id="2044912"/>
    <lineage>
        <taxon>Bacteria</taxon>
        <taxon>Bacillati</taxon>
        <taxon>Bacillota</taxon>
        <taxon>Bacilli</taxon>
        <taxon>Bacillales</taxon>
        <taxon>Staphylococcaceae</taxon>
        <taxon>Staphylococcus</taxon>
    </lineage>
</organism>
<accession>A0ABU9F357</accession>
<proteinExistence type="predicted"/>
<dbReference type="Proteomes" id="UP001380601">
    <property type="component" value="Unassembled WGS sequence"/>
</dbReference>
<dbReference type="InterPro" id="IPR046038">
    <property type="entry name" value="DUF5996"/>
</dbReference>
<evidence type="ECO:0000313" key="1">
    <source>
        <dbReference type="EMBL" id="MEL0539328.1"/>
    </source>
</evidence>
<sequence length="306" mass="35531">MMEILKYQDWKDEQLTLHLITQILGKYKIACAYQRSQWEHVTLDITTEGLTTGILYVDDKHFSIDINLLDDLIEVRVNHEKTAFALEDGKTVQDYFKQIKGTLDDYDIKVQLNPAPQEMKNKIPLDEDTTHHHYNHDIAVKALELMQYAERSLKRFIHPLRARTAGPAFFWGTFDISAIVVNNQFHEEFKPAQVIEYGAFDEEMIEFGFWFGGGDFAGPTYFVLPYPFVDKDFTFQASLPEGARFDQTLTEFVYELQRGDLRELDTIKAVFESGFAIFGEHLKWPDLDHSEVPMHMPPNLHTNKDA</sequence>
<evidence type="ECO:0000313" key="2">
    <source>
        <dbReference type="Proteomes" id="UP001380601"/>
    </source>
</evidence>
<dbReference type="EMBL" id="JBBWSC010000017">
    <property type="protein sequence ID" value="MEL0539328.1"/>
    <property type="molecule type" value="Genomic_DNA"/>
</dbReference>
<gene>
    <name evidence="1" type="ORF">AADA34_11475</name>
</gene>
<keyword evidence="2" id="KW-1185">Reference proteome</keyword>
<dbReference type="RefSeq" id="WP_341612442.1">
    <property type="nucleotide sequence ID" value="NZ_JBBWSC010000017.1"/>
</dbReference>
<dbReference type="Pfam" id="PF19459">
    <property type="entry name" value="DUF5996"/>
    <property type="match status" value="1"/>
</dbReference>
<protein>
    <submittedName>
        <fullName evidence="1">DUF5996 family protein</fullName>
    </submittedName>
</protein>
<comment type="caution">
    <text evidence="1">The sequence shown here is derived from an EMBL/GenBank/DDBJ whole genome shotgun (WGS) entry which is preliminary data.</text>
</comment>
<name>A0ABU9F357_9STAP</name>
<reference evidence="1 2" key="1">
    <citation type="submission" date="2024-04" db="EMBL/GenBank/DDBJ databases">
        <title>Staphylococcus debuckii a clinical isolate.</title>
        <authorList>
            <person name="Magnan C."/>
            <person name="Plumet L."/>
            <person name="Morsli M."/>
            <person name="Molle V."/>
            <person name="Lavigne J.-P."/>
        </authorList>
    </citation>
    <scope>NUCLEOTIDE SEQUENCE [LARGE SCALE GENOMIC DNA]</scope>
    <source>
        <strain evidence="1 2">NSD001</strain>
    </source>
</reference>